<dbReference type="Pfam" id="PF07690">
    <property type="entry name" value="MFS_1"/>
    <property type="match status" value="1"/>
</dbReference>
<evidence type="ECO:0000256" key="2">
    <source>
        <dbReference type="ARBA" id="ARBA00022448"/>
    </source>
</evidence>
<accession>A0A2A9NL68</accession>
<keyword evidence="5 6" id="KW-0472">Membrane</keyword>
<dbReference type="Gene3D" id="1.20.1250.20">
    <property type="entry name" value="MFS general substrate transporter like domains"/>
    <property type="match status" value="1"/>
</dbReference>
<dbReference type="InterPro" id="IPR036259">
    <property type="entry name" value="MFS_trans_sf"/>
</dbReference>
<dbReference type="OrthoDB" id="419616at2759"/>
<reference evidence="8 9" key="1">
    <citation type="submission" date="2014-02" db="EMBL/GenBank/DDBJ databases">
        <title>Transposable element dynamics among asymbiotic and ectomycorrhizal Amanita fungi.</title>
        <authorList>
            <consortium name="DOE Joint Genome Institute"/>
            <person name="Hess J."/>
            <person name="Skrede I."/>
            <person name="Wolfe B."/>
            <person name="LaButti K."/>
            <person name="Ohm R.A."/>
            <person name="Grigoriev I.V."/>
            <person name="Pringle A."/>
        </authorList>
    </citation>
    <scope>NUCLEOTIDE SEQUENCE [LARGE SCALE GENOMIC DNA]</scope>
    <source>
        <strain evidence="8 9">SKay4041</strain>
    </source>
</reference>
<feature type="transmembrane region" description="Helical" evidence="6">
    <location>
        <begin position="353"/>
        <end position="371"/>
    </location>
</feature>
<feature type="transmembrane region" description="Helical" evidence="6">
    <location>
        <begin position="113"/>
        <end position="130"/>
    </location>
</feature>
<feature type="transmembrane region" description="Helical" evidence="6">
    <location>
        <begin position="80"/>
        <end position="101"/>
    </location>
</feature>
<proteinExistence type="predicted"/>
<evidence type="ECO:0000256" key="1">
    <source>
        <dbReference type="ARBA" id="ARBA00004141"/>
    </source>
</evidence>
<feature type="transmembrane region" description="Helical" evidence="6">
    <location>
        <begin position="464"/>
        <end position="484"/>
    </location>
</feature>
<feature type="transmembrane region" description="Helical" evidence="6">
    <location>
        <begin position="319"/>
        <end position="341"/>
    </location>
</feature>
<feature type="transmembrane region" description="Helical" evidence="6">
    <location>
        <begin position="432"/>
        <end position="452"/>
    </location>
</feature>
<dbReference type="EMBL" id="KZ302012">
    <property type="protein sequence ID" value="PFH50074.1"/>
    <property type="molecule type" value="Genomic_DNA"/>
</dbReference>
<keyword evidence="2" id="KW-0813">Transport</keyword>
<evidence type="ECO:0000313" key="8">
    <source>
        <dbReference type="EMBL" id="PFH50074.1"/>
    </source>
</evidence>
<organism evidence="8 9">
    <name type="scientific">Amanita thiersii Skay4041</name>
    <dbReference type="NCBI Taxonomy" id="703135"/>
    <lineage>
        <taxon>Eukaryota</taxon>
        <taxon>Fungi</taxon>
        <taxon>Dikarya</taxon>
        <taxon>Basidiomycota</taxon>
        <taxon>Agaricomycotina</taxon>
        <taxon>Agaricomycetes</taxon>
        <taxon>Agaricomycetidae</taxon>
        <taxon>Agaricales</taxon>
        <taxon>Pluteineae</taxon>
        <taxon>Amanitaceae</taxon>
        <taxon>Amanita</taxon>
    </lineage>
</organism>
<evidence type="ECO:0000256" key="4">
    <source>
        <dbReference type="ARBA" id="ARBA00022989"/>
    </source>
</evidence>
<dbReference type="SUPFAM" id="SSF103473">
    <property type="entry name" value="MFS general substrate transporter"/>
    <property type="match status" value="1"/>
</dbReference>
<evidence type="ECO:0000256" key="5">
    <source>
        <dbReference type="ARBA" id="ARBA00023136"/>
    </source>
</evidence>
<dbReference type="CDD" id="cd17330">
    <property type="entry name" value="MFS_SLC46_TetA_like"/>
    <property type="match status" value="1"/>
</dbReference>
<keyword evidence="9" id="KW-1185">Reference proteome</keyword>
<dbReference type="GO" id="GO:0022857">
    <property type="term" value="F:transmembrane transporter activity"/>
    <property type="evidence" value="ECO:0007669"/>
    <property type="project" value="InterPro"/>
</dbReference>
<feature type="domain" description="Major facilitator superfamily (MFS) profile" evidence="7">
    <location>
        <begin position="42"/>
        <end position="489"/>
    </location>
</feature>
<keyword evidence="3 6" id="KW-0812">Transmembrane</keyword>
<evidence type="ECO:0000259" key="7">
    <source>
        <dbReference type="PROSITE" id="PS50850"/>
    </source>
</evidence>
<sequence length="503" mass="55047">MTLLACSRKVGNGECAPLLSDVNDDDEVSIVQVVETPLPKLQLSVLCALRMLDPMNFSQIFPYVNQFMYDLHVTKDPSKVGFYSGLESVFAICQLFAIYPWGALSDRIGRRPVILVATAGLAIASISFGLSRTFYHALFSRALAGTFSGNVALLPSVLCEITDSSNQALALPIFGLWWPIGAIIGPLIGGTFSNPATRFPQYFDTHFFRRYPYSLPSFIVSSLTLSGTLYAYIFLKETLWTSRNVVSKRDVTSYGTMDEQRHISYPNPRKSLLSLPRLRALCLSCCVLSFSSTAFDVIFTLFCYTPIHEGGLAFSVSEIGYALATAGMIAAALQVVIMPTILRRFDTEKVYHFCMRLWPLTFAFLPILNIIARGGFDDETGTMSQRTLTLVWIGIGVILSIARVGCLAYCVNTLLIKQYTPNVSALGSANALVQFSICLSRAFSPAIVSFVFTRSQKWRVLGGYGWVLLLVLVSAGGNIMSSVVGREEVAPVEGGCGARDIAA</sequence>
<dbReference type="GO" id="GO:0016020">
    <property type="term" value="C:membrane"/>
    <property type="evidence" value="ECO:0007669"/>
    <property type="project" value="UniProtKB-SubCell"/>
</dbReference>
<dbReference type="PROSITE" id="PS50850">
    <property type="entry name" value="MFS"/>
    <property type="match status" value="1"/>
</dbReference>
<comment type="subcellular location">
    <subcellularLocation>
        <location evidence="1">Membrane</location>
        <topology evidence="1">Multi-pass membrane protein</topology>
    </subcellularLocation>
</comment>
<dbReference type="AlphaFoldDB" id="A0A2A9NL68"/>
<dbReference type="InterPro" id="IPR020846">
    <property type="entry name" value="MFS_dom"/>
</dbReference>
<evidence type="ECO:0000256" key="3">
    <source>
        <dbReference type="ARBA" id="ARBA00022692"/>
    </source>
</evidence>
<feature type="transmembrane region" description="Helical" evidence="6">
    <location>
        <begin position="168"/>
        <end position="193"/>
    </location>
</feature>
<dbReference type="PANTHER" id="PTHR23504">
    <property type="entry name" value="MAJOR FACILITATOR SUPERFAMILY DOMAIN-CONTAINING PROTEIN 10"/>
    <property type="match status" value="1"/>
</dbReference>
<feature type="transmembrane region" description="Helical" evidence="6">
    <location>
        <begin position="391"/>
        <end position="411"/>
    </location>
</feature>
<gene>
    <name evidence="8" type="ORF">AMATHDRAFT_146063</name>
</gene>
<evidence type="ECO:0000256" key="6">
    <source>
        <dbReference type="SAM" id="Phobius"/>
    </source>
</evidence>
<feature type="transmembrane region" description="Helical" evidence="6">
    <location>
        <begin position="213"/>
        <end position="235"/>
    </location>
</feature>
<dbReference type="Proteomes" id="UP000242287">
    <property type="component" value="Unassembled WGS sequence"/>
</dbReference>
<dbReference type="PANTHER" id="PTHR23504:SF15">
    <property type="entry name" value="MAJOR FACILITATOR SUPERFAMILY (MFS) PROFILE DOMAIN-CONTAINING PROTEIN"/>
    <property type="match status" value="1"/>
</dbReference>
<name>A0A2A9NL68_9AGAR</name>
<evidence type="ECO:0000313" key="9">
    <source>
        <dbReference type="Proteomes" id="UP000242287"/>
    </source>
</evidence>
<protein>
    <recommendedName>
        <fullName evidence="7">Major facilitator superfamily (MFS) profile domain-containing protein</fullName>
    </recommendedName>
</protein>
<keyword evidence="4 6" id="KW-1133">Transmembrane helix</keyword>
<dbReference type="InterPro" id="IPR011701">
    <property type="entry name" value="MFS"/>
</dbReference>